<evidence type="ECO:0000313" key="1">
    <source>
        <dbReference type="EMBL" id="RMZ67997.1"/>
    </source>
</evidence>
<keyword evidence="2" id="KW-1185">Reference proteome</keyword>
<gene>
    <name evidence="1" type="ORF">GMOD_00004105</name>
</gene>
<accession>A0A3M7M0G2</accession>
<sequence>MVGWEWGDTRITGTVCTMVHGFGGLQLPYCEVCIMRVSRQA</sequence>
<dbReference type="Proteomes" id="UP000265663">
    <property type="component" value="Unassembled WGS sequence"/>
</dbReference>
<proteinExistence type="predicted"/>
<organism evidence="1 2">
    <name type="scientific">Pyrenophora seminiperda CCB06</name>
    <dbReference type="NCBI Taxonomy" id="1302712"/>
    <lineage>
        <taxon>Eukaryota</taxon>
        <taxon>Fungi</taxon>
        <taxon>Dikarya</taxon>
        <taxon>Ascomycota</taxon>
        <taxon>Pezizomycotina</taxon>
        <taxon>Dothideomycetes</taxon>
        <taxon>Pleosporomycetidae</taxon>
        <taxon>Pleosporales</taxon>
        <taxon>Pleosporineae</taxon>
        <taxon>Pleosporaceae</taxon>
        <taxon>Pyrenophora</taxon>
    </lineage>
</organism>
<protein>
    <submittedName>
        <fullName evidence="1">Uncharacterized protein</fullName>
    </submittedName>
</protein>
<evidence type="ECO:0000313" key="2">
    <source>
        <dbReference type="Proteomes" id="UP000265663"/>
    </source>
</evidence>
<dbReference type="EMBL" id="KE747814">
    <property type="protein sequence ID" value="RMZ67997.1"/>
    <property type="molecule type" value="Genomic_DNA"/>
</dbReference>
<name>A0A3M7M0G2_9PLEO</name>
<reference evidence="1 2" key="1">
    <citation type="journal article" date="2014" name="PLoS ONE">
        <title>De novo Genome Assembly of the Fungal Plant Pathogen Pyrenophora semeniperda.</title>
        <authorList>
            <person name="Soliai M.M."/>
            <person name="Meyer S.E."/>
            <person name="Udall J.A."/>
            <person name="Elzinga D.E."/>
            <person name="Hermansen R.A."/>
            <person name="Bodily P.M."/>
            <person name="Hart A.A."/>
            <person name="Coleman C.E."/>
        </authorList>
    </citation>
    <scope>NUCLEOTIDE SEQUENCE [LARGE SCALE GENOMIC DNA]</scope>
    <source>
        <strain evidence="1 2">CCB06</strain>
        <tissue evidence="1">Mycelium</tissue>
    </source>
</reference>
<dbReference type="AlphaFoldDB" id="A0A3M7M0G2"/>